<comment type="subcellular location">
    <subcellularLocation>
        <location evidence="1">Endoplasmic reticulum membrane</location>
        <topology evidence="1">Multi-pass membrane protein</topology>
    </subcellularLocation>
</comment>
<keyword evidence="1" id="KW-0812">Transmembrane</keyword>
<dbReference type="EMBL" id="CP015054">
    <property type="protein sequence ID" value="QGN13449.1"/>
    <property type="molecule type" value="Genomic_DNA"/>
</dbReference>
<keyword evidence="3" id="KW-1185">Reference proteome</keyword>
<organism evidence="2 3">
    <name type="scientific">Kluyveromyces marxianus</name>
    <name type="common">Yeast</name>
    <name type="synonym">Candida kefyr</name>
    <dbReference type="NCBI Taxonomy" id="4911"/>
    <lineage>
        <taxon>Eukaryota</taxon>
        <taxon>Fungi</taxon>
        <taxon>Dikarya</taxon>
        <taxon>Ascomycota</taxon>
        <taxon>Saccharomycotina</taxon>
        <taxon>Saccharomycetes</taxon>
        <taxon>Saccharomycetales</taxon>
        <taxon>Saccharomycetaceae</taxon>
        <taxon>Kluyveromyces</taxon>
    </lineage>
</organism>
<sequence>MDLLPDLPPITKYYLYGTIAMAIARHYDLLSIYDVLYSWDLVYHKKQYLRLVYALFDLGLSSTSMLFTFTVISSLKEWEQSAVSKRRFAIQLIGMYLVIISISIYTELPHSVGGILGFNIWYYVTKKSRNIIHLGDDLEIRQAWLPILSMGLGWGRWKWNTLQLLSVFLPGHLVYFFNEAMQKTYGFEI</sequence>
<accession>A0ABX6EP82</accession>
<comment type="function">
    <text evidence="1">May be involved in the degradation of misfolded endoplasmic reticulum (ER) luminal proteins.</text>
</comment>
<evidence type="ECO:0000313" key="3">
    <source>
        <dbReference type="Proteomes" id="UP000422736"/>
    </source>
</evidence>
<gene>
    <name evidence="2" type="primary">DER1</name>
    <name evidence="2" type="ORF">FIM1_86</name>
</gene>
<keyword evidence="1" id="KW-0256">Endoplasmic reticulum</keyword>
<proteinExistence type="inferred from homology"/>
<reference evidence="2 3" key="1">
    <citation type="submission" date="2016-03" db="EMBL/GenBank/DDBJ databases">
        <title>How can Kluyveromyces marxianus grow so fast - potential evolutionary course in Saccharomyces Complex revealed by comparative genomics.</title>
        <authorList>
            <person name="Mo W."/>
            <person name="Lu W."/>
            <person name="Yang X."/>
            <person name="Qi J."/>
            <person name="Lv H."/>
        </authorList>
    </citation>
    <scope>NUCLEOTIDE SEQUENCE [LARGE SCALE GENOMIC DNA]</scope>
    <source>
        <strain evidence="2 3">FIM1</strain>
    </source>
</reference>
<feature type="transmembrane region" description="Helical" evidence="1">
    <location>
        <begin position="87"/>
        <end position="106"/>
    </location>
</feature>
<keyword evidence="1" id="KW-0472">Membrane</keyword>
<comment type="caution">
    <text evidence="1">Lacks conserved residue(s) required for the propagation of feature annotation.</text>
</comment>
<keyword evidence="1" id="KW-1133">Transmembrane helix</keyword>
<dbReference type="Proteomes" id="UP000422736">
    <property type="component" value="Chromosome 1"/>
</dbReference>
<name>A0ABX6EP82_KLUMA</name>
<protein>
    <recommendedName>
        <fullName evidence="1">Derlin</fullName>
    </recommendedName>
</protein>
<evidence type="ECO:0000256" key="1">
    <source>
        <dbReference type="RuleBase" id="RU363059"/>
    </source>
</evidence>
<dbReference type="Pfam" id="PF04511">
    <property type="entry name" value="DER1"/>
    <property type="match status" value="1"/>
</dbReference>
<comment type="similarity">
    <text evidence="1">Belongs to the derlin family.</text>
</comment>
<dbReference type="InterPro" id="IPR007599">
    <property type="entry name" value="DER1"/>
</dbReference>
<evidence type="ECO:0000313" key="2">
    <source>
        <dbReference type="EMBL" id="QGN13449.1"/>
    </source>
</evidence>
<feature type="transmembrane region" description="Helical" evidence="1">
    <location>
        <begin position="51"/>
        <end position="75"/>
    </location>
</feature>